<evidence type="ECO:0000256" key="2">
    <source>
        <dbReference type="SAM" id="MobiDB-lite"/>
    </source>
</evidence>
<keyword evidence="4" id="KW-1185">Reference proteome</keyword>
<dbReference type="Proteomes" id="UP000016933">
    <property type="component" value="Unassembled WGS sequence"/>
</dbReference>
<reference evidence="4" key="1">
    <citation type="journal article" date="2012" name="PLoS Genet.">
        <title>The genomes of the fungal plant pathogens Cladosporium fulvum and Dothistroma septosporum reveal adaptation to different hosts and lifestyles but also signatures of common ancestry.</title>
        <authorList>
            <person name="de Wit P.J.G.M."/>
            <person name="van der Burgt A."/>
            <person name="Oekmen B."/>
            <person name="Stergiopoulos I."/>
            <person name="Abd-Elsalam K.A."/>
            <person name="Aerts A.L."/>
            <person name="Bahkali A.H."/>
            <person name="Beenen H.G."/>
            <person name="Chettri P."/>
            <person name="Cox M.P."/>
            <person name="Datema E."/>
            <person name="de Vries R.P."/>
            <person name="Dhillon B."/>
            <person name="Ganley A.R."/>
            <person name="Griffiths S.A."/>
            <person name="Guo Y."/>
            <person name="Hamelin R.C."/>
            <person name="Henrissat B."/>
            <person name="Kabir M.S."/>
            <person name="Jashni M.K."/>
            <person name="Kema G."/>
            <person name="Klaubauf S."/>
            <person name="Lapidus A."/>
            <person name="Levasseur A."/>
            <person name="Lindquist E."/>
            <person name="Mehrabi R."/>
            <person name="Ohm R.A."/>
            <person name="Owen T.J."/>
            <person name="Salamov A."/>
            <person name="Schwelm A."/>
            <person name="Schijlen E."/>
            <person name="Sun H."/>
            <person name="van den Burg H.A."/>
            <person name="van Ham R.C.H.J."/>
            <person name="Zhang S."/>
            <person name="Goodwin S.B."/>
            <person name="Grigoriev I.V."/>
            <person name="Collemare J."/>
            <person name="Bradshaw R.E."/>
        </authorList>
    </citation>
    <scope>NUCLEOTIDE SEQUENCE [LARGE SCALE GENOMIC DNA]</scope>
    <source>
        <strain evidence="4">NZE10 / CBS 128990</strain>
    </source>
</reference>
<accession>N1PCF9</accession>
<evidence type="ECO:0000313" key="4">
    <source>
        <dbReference type="Proteomes" id="UP000016933"/>
    </source>
</evidence>
<dbReference type="OrthoDB" id="5430717at2759"/>
<dbReference type="AlphaFoldDB" id="N1PCF9"/>
<dbReference type="HOGENOM" id="CLU_139271_0_0_1"/>
<sequence>MRIFESYIKLQDEKDLLQRRSDQETQTTNALISKFNMAEKDWQDEMQDYKEEVKRLEVLLAKASRRGLAEVTLARQDSKLLSRKAERQDGRETIFEFLEKTPRRHDSVYNNQRGRLCGVPTYLLWLTLSSYHEAHTSVSFRQGQADISHDRHEEKYDKHSL</sequence>
<dbReference type="OMA" id="YHEAHTS"/>
<name>N1PCF9_DOTSN</name>
<organism evidence="3 4">
    <name type="scientific">Dothistroma septosporum (strain NZE10 / CBS 128990)</name>
    <name type="common">Red band needle blight fungus</name>
    <name type="synonym">Mycosphaerella pini</name>
    <dbReference type="NCBI Taxonomy" id="675120"/>
    <lineage>
        <taxon>Eukaryota</taxon>
        <taxon>Fungi</taxon>
        <taxon>Dikarya</taxon>
        <taxon>Ascomycota</taxon>
        <taxon>Pezizomycotina</taxon>
        <taxon>Dothideomycetes</taxon>
        <taxon>Dothideomycetidae</taxon>
        <taxon>Mycosphaerellales</taxon>
        <taxon>Mycosphaerellaceae</taxon>
        <taxon>Dothistroma</taxon>
    </lineage>
</organism>
<dbReference type="EMBL" id="KB446544">
    <property type="protein sequence ID" value="EME39947.1"/>
    <property type="molecule type" value="Genomic_DNA"/>
</dbReference>
<evidence type="ECO:0000256" key="1">
    <source>
        <dbReference type="SAM" id="Coils"/>
    </source>
</evidence>
<dbReference type="eggNOG" id="ENOG502SWQJ">
    <property type="taxonomic scope" value="Eukaryota"/>
</dbReference>
<reference evidence="3 4" key="2">
    <citation type="journal article" date="2012" name="PLoS Pathog.">
        <title>Diverse lifestyles and strategies of plant pathogenesis encoded in the genomes of eighteen Dothideomycetes fungi.</title>
        <authorList>
            <person name="Ohm R.A."/>
            <person name="Feau N."/>
            <person name="Henrissat B."/>
            <person name="Schoch C.L."/>
            <person name="Horwitz B.A."/>
            <person name="Barry K.W."/>
            <person name="Condon B.J."/>
            <person name="Copeland A.C."/>
            <person name="Dhillon B."/>
            <person name="Glaser F."/>
            <person name="Hesse C.N."/>
            <person name="Kosti I."/>
            <person name="LaButti K."/>
            <person name="Lindquist E.A."/>
            <person name="Lucas S."/>
            <person name="Salamov A.A."/>
            <person name="Bradshaw R.E."/>
            <person name="Ciuffetti L."/>
            <person name="Hamelin R.C."/>
            <person name="Kema G.H.J."/>
            <person name="Lawrence C."/>
            <person name="Scott J.A."/>
            <person name="Spatafora J.W."/>
            <person name="Turgeon B.G."/>
            <person name="de Wit P.J.G.M."/>
            <person name="Zhong S."/>
            <person name="Goodwin S.B."/>
            <person name="Grigoriev I.V."/>
        </authorList>
    </citation>
    <scope>NUCLEOTIDE SEQUENCE [LARGE SCALE GENOMIC DNA]</scope>
    <source>
        <strain evidence="4">NZE10 / CBS 128990</strain>
    </source>
</reference>
<feature type="region of interest" description="Disordered" evidence="2">
    <location>
        <begin position="142"/>
        <end position="161"/>
    </location>
</feature>
<gene>
    <name evidence="3" type="ORF">DOTSEDRAFT_74723</name>
</gene>
<feature type="compositionally biased region" description="Basic and acidic residues" evidence="2">
    <location>
        <begin position="147"/>
        <end position="161"/>
    </location>
</feature>
<feature type="coiled-coil region" evidence="1">
    <location>
        <begin position="32"/>
        <end position="66"/>
    </location>
</feature>
<keyword evidence="1" id="KW-0175">Coiled coil</keyword>
<evidence type="ECO:0000313" key="3">
    <source>
        <dbReference type="EMBL" id="EME39947.1"/>
    </source>
</evidence>
<proteinExistence type="predicted"/>
<dbReference type="STRING" id="675120.N1PCF9"/>
<protein>
    <submittedName>
        <fullName evidence="3">Uncharacterized protein</fullName>
    </submittedName>
</protein>